<name>A0A7K3W3R1_9ACTN</name>
<comment type="caution">
    <text evidence="2">The sequence shown here is derived from an EMBL/GenBank/DDBJ whole genome shotgun (WGS) entry which is preliminary data.</text>
</comment>
<protein>
    <submittedName>
        <fullName evidence="2">Uncharacterized protein</fullName>
    </submittedName>
</protein>
<dbReference type="AlphaFoldDB" id="A0A7K3W3R1"/>
<proteinExistence type="predicted"/>
<dbReference type="EMBL" id="JAAGWF010000019">
    <property type="protein sequence ID" value="NEK59531.1"/>
    <property type="molecule type" value="Genomic_DNA"/>
</dbReference>
<feature type="region of interest" description="Disordered" evidence="1">
    <location>
        <begin position="23"/>
        <end position="58"/>
    </location>
</feature>
<evidence type="ECO:0000256" key="1">
    <source>
        <dbReference type="SAM" id="MobiDB-lite"/>
    </source>
</evidence>
<accession>A0A7K3W3R1</accession>
<keyword evidence="3" id="KW-1185">Reference proteome</keyword>
<evidence type="ECO:0000313" key="2">
    <source>
        <dbReference type="EMBL" id="NEK59531.1"/>
    </source>
</evidence>
<reference evidence="2 3" key="1">
    <citation type="submission" date="2020-02" db="EMBL/GenBank/DDBJ databases">
        <title>Geodermatophilus sabuli CPCC 205279 I12A-02694.</title>
        <authorList>
            <person name="Jiang Z."/>
        </authorList>
    </citation>
    <scope>NUCLEOTIDE SEQUENCE [LARGE SCALE GENOMIC DNA]</scope>
    <source>
        <strain evidence="2 3">I12A-02694</strain>
    </source>
</reference>
<organism evidence="2 3">
    <name type="scientific">Geodermatophilus sabuli</name>
    <dbReference type="NCBI Taxonomy" id="1564158"/>
    <lineage>
        <taxon>Bacteria</taxon>
        <taxon>Bacillati</taxon>
        <taxon>Actinomycetota</taxon>
        <taxon>Actinomycetes</taxon>
        <taxon>Geodermatophilales</taxon>
        <taxon>Geodermatophilaceae</taxon>
        <taxon>Geodermatophilus</taxon>
    </lineage>
</organism>
<feature type="compositionally biased region" description="Acidic residues" evidence="1">
    <location>
        <begin position="46"/>
        <end position="58"/>
    </location>
</feature>
<dbReference type="RefSeq" id="WP_163482910.1">
    <property type="nucleotide sequence ID" value="NZ_JAAGWF010000019.1"/>
</dbReference>
<sequence length="58" mass="5825">MDLKRPVVVLAIAGFLAGPLAACGDNSDVDRGEEGCGTAEASRAEECEDSEDGPGTDG</sequence>
<evidence type="ECO:0000313" key="3">
    <source>
        <dbReference type="Proteomes" id="UP000470246"/>
    </source>
</evidence>
<dbReference type="Proteomes" id="UP000470246">
    <property type="component" value="Unassembled WGS sequence"/>
</dbReference>
<gene>
    <name evidence="2" type="ORF">GCU56_16865</name>
</gene>